<dbReference type="NCBIfam" id="TIGR03897">
    <property type="entry name" value="lanti_2_LanM"/>
    <property type="match status" value="1"/>
</dbReference>
<dbReference type="RefSeq" id="WP_185072217.1">
    <property type="nucleotide sequence ID" value="NZ_JACHMB010000001.1"/>
</dbReference>
<sequence>MTVSVHAGYAEAQGEGLLAVPGGDERLIAVLAAAAPFPERVSGEFFVPVAGRSPRQASERTKRWLKAAVGDDEDAKRALLHHRRRSGRDLGAGLVDVRLADPRRLPDWGYALVDFLLAQPPTAAADPASGRPGSPFVAFRRAVNRLVDMKDGTVRGVPVTPEACEDIAGQLIERLTQVCFSGFAFEAQLAGTANDVSAWLQSPGLDVSQSGWLDRLETLPGLAYVMGMACLQWRRVVHELFDRLNADLPELRRTLWGWTAPGPVTGYSGDSGDPHNHGRVVTLLTFASGERVVYKPKDLRSVVGLMDVCTLLNNHGLPLTLHTRTVVLRDGYGWEEYVTAEPATDEDSVRRYYTRLGMLARLAQFLECRDLWADNLVAKGDTPVFIDLENVLQARISKPALIGDRIQSLWGQVEETVVKTAVISFPRVIAGGVQAHDIGCMAGLQEQVAQSPQLYPLGWEAPPYRPTWGAGELADPSRYADEVAEGYRQMQDCLTRNRELLADARGPLALLEDAPVRYIWRSTWDCVELLGMSLSPGALIDGMAREVTLAHLFRSARETLRRDPGREDILEIVEQEIDAFRRMDVPLFVSRPGSDSVFTPDGVEIPGHFSGTAWQRLQDRLADLAGFPVDEQLAVLETCLDFTGARQLPTLFPGPGPRPRTVREIGQYVYDLSGRRAEPEAEVLLARAGELADQVLASAVPLGTPKGGPVGERSGWIGVVTYPAHGLDQVEPLQGDLLTGTAGLAVFLAELYANTGAPGHWTAAQDALDASAEFATLSTQSGVYRRMCGTLAPVGAFVGLGSTIYALSRCGATLADTRLVERAVALVPLAEAQLALPTCAEPVLGRAGLLLALHKLREAAPTAVPEAEALAARLHEELLAELAGGGAARSPYPPGVAALDGVPTGVDGLVWALAASAAALGETGSGKSGPGKSGADLAPLLAHRFALDTPGSLLAAVATAHLLTGEVPGDLRERVARYCAPDAARSCARLVVDAEVALHTARLTGDEALERSARELAAELLRRRDHTGRWFADRRRADRLSLSATDGLAAAGLTLLRLADDQVASLRLVH</sequence>
<dbReference type="InterPro" id="IPR012341">
    <property type="entry name" value="6hp_glycosidase-like_sf"/>
</dbReference>
<dbReference type="AlphaFoldDB" id="A0A7W9LCK1"/>
<reference evidence="2 3" key="1">
    <citation type="submission" date="2020-08" db="EMBL/GenBank/DDBJ databases">
        <title>Sequencing the genomes of 1000 actinobacteria strains.</title>
        <authorList>
            <person name="Klenk H.-P."/>
        </authorList>
    </citation>
    <scope>NUCLEOTIDE SEQUENCE [LARGE SCALE GENOMIC DNA]</scope>
    <source>
        <strain evidence="2 3">DSM 45507</strain>
    </source>
</reference>
<dbReference type="EMBL" id="JACHMB010000001">
    <property type="protein sequence ID" value="MBB5778825.1"/>
    <property type="molecule type" value="Genomic_DNA"/>
</dbReference>
<evidence type="ECO:0000313" key="3">
    <source>
        <dbReference type="Proteomes" id="UP000579153"/>
    </source>
</evidence>
<evidence type="ECO:0000259" key="1">
    <source>
        <dbReference type="Pfam" id="PF13575"/>
    </source>
</evidence>
<dbReference type="Pfam" id="PF05147">
    <property type="entry name" value="LANC_like"/>
    <property type="match status" value="1"/>
</dbReference>
<dbReference type="SUPFAM" id="SSF158745">
    <property type="entry name" value="LanC-like"/>
    <property type="match status" value="1"/>
</dbReference>
<dbReference type="InterPro" id="IPR017146">
    <property type="entry name" value="Lanti_2_LanM"/>
</dbReference>
<dbReference type="Pfam" id="PF13575">
    <property type="entry name" value="DUF4135"/>
    <property type="match status" value="1"/>
</dbReference>
<dbReference type="InterPro" id="IPR025410">
    <property type="entry name" value="Lant_dehyd"/>
</dbReference>
<evidence type="ECO:0000313" key="2">
    <source>
        <dbReference type="EMBL" id="MBB5778825.1"/>
    </source>
</evidence>
<protein>
    <submittedName>
        <fullName evidence="2">Type 2 lantibiotic biosynthesis protein LanM</fullName>
    </submittedName>
</protein>
<accession>A0A7W9LCK1</accession>
<gene>
    <name evidence="2" type="ORF">HD596_005581</name>
</gene>
<keyword evidence="3" id="KW-1185">Reference proteome</keyword>
<comment type="caution">
    <text evidence="2">The sequence shown here is derived from an EMBL/GenBank/DDBJ whole genome shotgun (WGS) entry which is preliminary data.</text>
</comment>
<dbReference type="GO" id="GO:0005975">
    <property type="term" value="P:carbohydrate metabolic process"/>
    <property type="evidence" value="ECO:0007669"/>
    <property type="project" value="InterPro"/>
</dbReference>
<name>A0A7W9LCK1_9ACTN</name>
<dbReference type="Proteomes" id="UP000579153">
    <property type="component" value="Unassembled WGS sequence"/>
</dbReference>
<dbReference type="SMART" id="SM01260">
    <property type="entry name" value="LANC_like"/>
    <property type="match status" value="1"/>
</dbReference>
<organism evidence="2 3">
    <name type="scientific">Nonomuraea jabiensis</name>
    <dbReference type="NCBI Taxonomy" id="882448"/>
    <lineage>
        <taxon>Bacteria</taxon>
        <taxon>Bacillati</taxon>
        <taxon>Actinomycetota</taxon>
        <taxon>Actinomycetes</taxon>
        <taxon>Streptosporangiales</taxon>
        <taxon>Streptosporangiaceae</taxon>
        <taxon>Nonomuraea</taxon>
    </lineage>
</organism>
<dbReference type="InterPro" id="IPR007822">
    <property type="entry name" value="LANC-like"/>
</dbReference>
<dbReference type="GO" id="GO:0031179">
    <property type="term" value="P:peptide modification"/>
    <property type="evidence" value="ECO:0007669"/>
    <property type="project" value="InterPro"/>
</dbReference>
<proteinExistence type="predicted"/>
<feature type="domain" description="Lantibiotic biosynthesis protein dehydration" evidence="1">
    <location>
        <begin position="220"/>
        <end position="590"/>
    </location>
</feature>
<dbReference type="Gene3D" id="1.50.10.10">
    <property type="match status" value="1"/>
</dbReference>